<comment type="similarity">
    <text evidence="6">Belongs to the peptidase S1 family. CLIP subfamily.</text>
</comment>
<dbReference type="GO" id="GO:0004252">
    <property type="term" value="F:serine-type endopeptidase activity"/>
    <property type="evidence" value="ECO:0007669"/>
    <property type="project" value="InterPro"/>
</dbReference>
<evidence type="ECO:0000256" key="1">
    <source>
        <dbReference type="ARBA" id="ARBA00004613"/>
    </source>
</evidence>
<dbReference type="OMA" id="GQWSLLG"/>
<name>A0A0N5D434_THECL</name>
<keyword evidence="9" id="KW-1185">Reference proteome</keyword>
<dbReference type="InterPro" id="IPR043504">
    <property type="entry name" value="Peptidase_S1_PA_chymotrypsin"/>
</dbReference>
<evidence type="ECO:0000313" key="8">
    <source>
        <dbReference type="EMBL" id="VDN05188.1"/>
    </source>
</evidence>
<keyword evidence="4" id="KW-1015">Disulfide bond</keyword>
<protein>
    <submittedName>
        <fullName evidence="10">Peptidase S1 domain-containing protein</fullName>
    </submittedName>
</protein>
<dbReference type="Pfam" id="PF00089">
    <property type="entry name" value="Trypsin"/>
    <property type="match status" value="1"/>
</dbReference>
<comment type="subcellular location">
    <subcellularLocation>
        <location evidence="1">Secreted</location>
    </subcellularLocation>
</comment>
<dbReference type="STRING" id="103827.A0A0N5D434"/>
<dbReference type="Gene3D" id="2.40.10.10">
    <property type="entry name" value="Trypsin-like serine proteases"/>
    <property type="match status" value="1"/>
</dbReference>
<dbReference type="SMART" id="SM00020">
    <property type="entry name" value="Tryp_SPc"/>
    <property type="match status" value="1"/>
</dbReference>
<proteinExistence type="inferred from homology"/>
<dbReference type="WBParaSite" id="TCLT_0000771601-mRNA-1">
    <property type="protein sequence ID" value="TCLT_0000771601-mRNA-1"/>
    <property type="gene ID" value="TCLT_0000771601"/>
</dbReference>
<dbReference type="PRINTS" id="PR00722">
    <property type="entry name" value="CHYMOTRYPSIN"/>
</dbReference>
<keyword evidence="5" id="KW-0325">Glycoprotein</keyword>
<dbReference type="FunFam" id="2.40.10.10:FF:000054">
    <property type="entry name" value="Complement C1r subcomponent"/>
    <property type="match status" value="1"/>
</dbReference>
<feature type="domain" description="Peptidase S1" evidence="7">
    <location>
        <begin position="1"/>
        <end position="271"/>
    </location>
</feature>
<dbReference type="PROSITE" id="PS00134">
    <property type="entry name" value="TRYPSIN_HIS"/>
    <property type="match status" value="1"/>
</dbReference>
<dbReference type="AlphaFoldDB" id="A0A0N5D434"/>
<dbReference type="GO" id="GO:0006508">
    <property type="term" value="P:proteolysis"/>
    <property type="evidence" value="ECO:0007669"/>
    <property type="project" value="InterPro"/>
</dbReference>
<evidence type="ECO:0000256" key="4">
    <source>
        <dbReference type="ARBA" id="ARBA00023157"/>
    </source>
</evidence>
<dbReference type="InterPro" id="IPR018114">
    <property type="entry name" value="TRYPSIN_HIS"/>
</dbReference>
<dbReference type="EMBL" id="UYYF01004537">
    <property type="protein sequence ID" value="VDN05188.1"/>
    <property type="molecule type" value="Genomic_DNA"/>
</dbReference>
<dbReference type="OrthoDB" id="6353231at2759"/>
<dbReference type="SUPFAM" id="SSF50494">
    <property type="entry name" value="Trypsin-like serine proteases"/>
    <property type="match status" value="1"/>
</dbReference>
<dbReference type="PROSITE" id="PS50240">
    <property type="entry name" value="TRYPSIN_DOM"/>
    <property type="match status" value="1"/>
</dbReference>
<dbReference type="InterPro" id="IPR051487">
    <property type="entry name" value="Ser/Thr_Proteases_Immune/Dev"/>
</dbReference>
<dbReference type="Proteomes" id="UP000276776">
    <property type="component" value="Unassembled WGS sequence"/>
</dbReference>
<dbReference type="InterPro" id="IPR001314">
    <property type="entry name" value="Peptidase_S1A"/>
</dbReference>
<sequence length="282" mass="31690">MGGSNVAPGEIPWAVAIFRDRSYYCTGTLISTKHLVTAAHCFATGLIRRPCDTSFGIYQKEAIERYTVLYGSNCIYQNSEYLCEDAPDMKMMQIVRAQYGRFFHGKCKTADFALLELEDTIEDDPMVNYICLPHRNIINKIKQTHLIGYGWGNTRDVYGQKTMNNLQMIEFASLLNPIECSNSYNDMPEDVICTEETKTKSTCQGDSGGGLAVSAPNGQWSLLGVLSFGSECKRLQRGIPPNVQAYTDLSLYSMDIDMFTGYHDIIKSFHSLYIYTGNLSQQ</sequence>
<keyword evidence="3" id="KW-0732">Signal</keyword>
<organism evidence="10">
    <name type="scientific">Thelazia callipaeda</name>
    <name type="common">Oriental eyeworm</name>
    <name type="synonym">Parasitic nematode</name>
    <dbReference type="NCBI Taxonomy" id="103827"/>
    <lineage>
        <taxon>Eukaryota</taxon>
        <taxon>Metazoa</taxon>
        <taxon>Ecdysozoa</taxon>
        <taxon>Nematoda</taxon>
        <taxon>Chromadorea</taxon>
        <taxon>Rhabditida</taxon>
        <taxon>Spirurina</taxon>
        <taxon>Spiruromorpha</taxon>
        <taxon>Thelazioidea</taxon>
        <taxon>Thelaziidae</taxon>
        <taxon>Thelazia</taxon>
    </lineage>
</organism>
<reference evidence="10" key="1">
    <citation type="submission" date="2017-02" db="UniProtKB">
        <authorList>
            <consortium name="WormBaseParasite"/>
        </authorList>
    </citation>
    <scope>IDENTIFICATION</scope>
</reference>
<evidence type="ECO:0000256" key="5">
    <source>
        <dbReference type="ARBA" id="ARBA00023180"/>
    </source>
</evidence>
<evidence type="ECO:0000259" key="7">
    <source>
        <dbReference type="PROSITE" id="PS50240"/>
    </source>
</evidence>
<evidence type="ECO:0000256" key="2">
    <source>
        <dbReference type="ARBA" id="ARBA00022525"/>
    </source>
</evidence>
<dbReference type="InterPro" id="IPR009003">
    <property type="entry name" value="Peptidase_S1_PA"/>
</dbReference>
<reference evidence="8 9" key="2">
    <citation type="submission" date="2018-11" db="EMBL/GenBank/DDBJ databases">
        <authorList>
            <consortium name="Pathogen Informatics"/>
        </authorList>
    </citation>
    <scope>NUCLEOTIDE SEQUENCE [LARGE SCALE GENOMIC DNA]</scope>
</reference>
<keyword evidence="2" id="KW-0964">Secreted</keyword>
<gene>
    <name evidence="8" type="ORF">TCLT_LOCUS7705</name>
</gene>
<dbReference type="GO" id="GO:0005576">
    <property type="term" value="C:extracellular region"/>
    <property type="evidence" value="ECO:0007669"/>
    <property type="project" value="UniProtKB-SubCell"/>
</dbReference>
<evidence type="ECO:0000313" key="10">
    <source>
        <dbReference type="WBParaSite" id="TCLT_0000771601-mRNA-1"/>
    </source>
</evidence>
<evidence type="ECO:0000256" key="3">
    <source>
        <dbReference type="ARBA" id="ARBA00022729"/>
    </source>
</evidence>
<evidence type="ECO:0000313" key="9">
    <source>
        <dbReference type="Proteomes" id="UP000276776"/>
    </source>
</evidence>
<dbReference type="InterPro" id="IPR001254">
    <property type="entry name" value="Trypsin_dom"/>
</dbReference>
<accession>A0A0N5D434</accession>
<dbReference type="PANTHER" id="PTHR24256">
    <property type="entry name" value="TRYPTASE-RELATED"/>
    <property type="match status" value="1"/>
</dbReference>
<evidence type="ECO:0000256" key="6">
    <source>
        <dbReference type="ARBA" id="ARBA00024195"/>
    </source>
</evidence>